<keyword evidence="8" id="KW-1185">Reference proteome</keyword>
<dbReference type="PANTHER" id="PTHR20861">
    <property type="entry name" value="HOMOSERINE/4-DIPHOSPHOCYTIDYL-2-C-METHYL-D-ERYTHRITOL KINASE"/>
    <property type="match status" value="1"/>
</dbReference>
<evidence type="ECO:0000259" key="6">
    <source>
        <dbReference type="Pfam" id="PF00288"/>
    </source>
</evidence>
<evidence type="ECO:0000256" key="5">
    <source>
        <dbReference type="ARBA" id="ARBA00022840"/>
    </source>
</evidence>
<dbReference type="SUPFAM" id="SSF54211">
    <property type="entry name" value="Ribosomal protein S5 domain 2-like"/>
    <property type="match status" value="1"/>
</dbReference>
<reference evidence="7 8" key="1">
    <citation type="submission" date="2022-10" db="EMBL/GenBank/DDBJ databases">
        <title>Weissella fermenti sp. nov., isolated from fermented cabbage.</title>
        <authorList>
            <person name="Lee J.K."/>
            <person name="Baek J.H."/>
            <person name="Choi D.G."/>
            <person name="Kim J.M."/>
            <person name="Jeon C.O."/>
        </authorList>
    </citation>
    <scope>NUCLEOTIDE SEQUENCE [LARGE SCALE GENOMIC DNA]</scope>
    <source>
        <strain evidence="7 8">KACC 18534</strain>
    </source>
</reference>
<evidence type="ECO:0000313" key="7">
    <source>
        <dbReference type="EMBL" id="MCW0953827.1"/>
    </source>
</evidence>
<organism evidence="7 8">
    <name type="scientific">Weissella ceti</name>
    <dbReference type="NCBI Taxonomy" id="759620"/>
    <lineage>
        <taxon>Bacteria</taxon>
        <taxon>Bacillati</taxon>
        <taxon>Bacillota</taxon>
        <taxon>Bacilli</taxon>
        <taxon>Lactobacillales</taxon>
        <taxon>Lactobacillaceae</taxon>
        <taxon>Weissella</taxon>
    </lineage>
</organism>
<dbReference type="EMBL" id="JAOZFE010000012">
    <property type="protein sequence ID" value="MCW0953827.1"/>
    <property type="molecule type" value="Genomic_DNA"/>
</dbReference>
<dbReference type="Gene3D" id="3.30.230.10">
    <property type="match status" value="1"/>
</dbReference>
<accession>A0ABT3E7A8</accession>
<dbReference type="PANTHER" id="PTHR20861:SF1">
    <property type="entry name" value="HOMOSERINE KINASE"/>
    <property type="match status" value="1"/>
</dbReference>
<evidence type="ECO:0000256" key="1">
    <source>
        <dbReference type="ARBA" id="ARBA00022605"/>
    </source>
</evidence>
<dbReference type="Pfam" id="PF00288">
    <property type="entry name" value="GHMP_kinases_N"/>
    <property type="match status" value="1"/>
</dbReference>
<keyword evidence="3" id="KW-0547">Nucleotide-binding</keyword>
<dbReference type="InterPro" id="IPR006204">
    <property type="entry name" value="GHMP_kinase_N_dom"/>
</dbReference>
<dbReference type="InterPro" id="IPR020568">
    <property type="entry name" value="Ribosomal_Su5_D2-typ_SF"/>
</dbReference>
<keyword evidence="5" id="KW-0067">ATP-binding</keyword>
<evidence type="ECO:0000256" key="3">
    <source>
        <dbReference type="ARBA" id="ARBA00022741"/>
    </source>
</evidence>
<proteinExistence type="predicted"/>
<comment type="caution">
    <text evidence="7">The sequence shown here is derived from an EMBL/GenBank/DDBJ whole genome shotgun (WGS) entry which is preliminary data.</text>
</comment>
<keyword evidence="4 7" id="KW-0418">Kinase</keyword>
<dbReference type="Proteomes" id="UP001526225">
    <property type="component" value="Unassembled WGS sequence"/>
</dbReference>
<dbReference type="GO" id="GO:0016301">
    <property type="term" value="F:kinase activity"/>
    <property type="evidence" value="ECO:0007669"/>
    <property type="project" value="UniProtKB-KW"/>
</dbReference>
<dbReference type="InterPro" id="IPR014721">
    <property type="entry name" value="Ribsml_uS5_D2-typ_fold_subgr"/>
</dbReference>
<protein>
    <submittedName>
        <fullName evidence="7">Homoserine kinase</fullName>
    </submittedName>
</protein>
<evidence type="ECO:0000313" key="8">
    <source>
        <dbReference type="Proteomes" id="UP001526225"/>
    </source>
</evidence>
<evidence type="ECO:0000256" key="2">
    <source>
        <dbReference type="ARBA" id="ARBA00022679"/>
    </source>
</evidence>
<keyword evidence="2" id="KW-0808">Transferase</keyword>
<dbReference type="PRINTS" id="PR00958">
    <property type="entry name" value="HOMSERKINASE"/>
</dbReference>
<evidence type="ECO:0000256" key="4">
    <source>
        <dbReference type="ARBA" id="ARBA00022777"/>
    </source>
</evidence>
<feature type="domain" description="GHMP kinase N-terminal" evidence="6">
    <location>
        <begin position="54"/>
        <end position="132"/>
    </location>
</feature>
<dbReference type="RefSeq" id="WP_213408602.1">
    <property type="nucleotide sequence ID" value="NZ_CP074441.1"/>
</dbReference>
<gene>
    <name evidence="7" type="ORF">OIT44_07160</name>
</gene>
<sequence length="280" mass="29318">MQIKVPATIGDFGPGKASIGLALDLWLTVTVLEETTEWVVNHNLGESIPTDATNYIVAVANKLAPGLTPHKLSVESDIPLQRGLGSSTAALMAAIELADQLGGLGLDDFTKLTLAARTEGQPANVSAALLGGVTTSYLQNGDYFGSQIVTPPYDVIVYEPTERVLLGQAAENITMTTAIDAAAAGNMLFAAWQSNQYVLAGQLLENDSLVPEITSDLAVIRQATHALDVFGTTQVGNKGTIAIFVAPEQTQDMLDVLAHVEVAGTFSKVELATTGLLVTA</sequence>
<keyword evidence="1" id="KW-0028">Amino-acid biosynthesis</keyword>
<name>A0ABT3E7A8_9LACO</name>